<dbReference type="Proteomes" id="UP000054018">
    <property type="component" value="Unassembled WGS sequence"/>
</dbReference>
<dbReference type="AlphaFoldDB" id="A0A0C9XSI4"/>
<evidence type="ECO:0000313" key="1">
    <source>
        <dbReference type="EMBL" id="KIK15280.1"/>
    </source>
</evidence>
<gene>
    <name evidence="1" type="ORF">PISMIDRAFT_687387</name>
</gene>
<sequence length="59" mass="6729">MNSGIYVTTTARVRLQHLLAGGHECPDRPFHFIDAMYVSIEYDLSKMSERVQHAKPPGR</sequence>
<dbReference type="EMBL" id="KN833897">
    <property type="protein sequence ID" value="KIK15280.1"/>
    <property type="molecule type" value="Genomic_DNA"/>
</dbReference>
<name>A0A0C9XSI4_9AGAM</name>
<protein>
    <submittedName>
        <fullName evidence="1">Uncharacterized protein</fullName>
    </submittedName>
</protein>
<organism evidence="1 2">
    <name type="scientific">Pisolithus microcarpus 441</name>
    <dbReference type="NCBI Taxonomy" id="765257"/>
    <lineage>
        <taxon>Eukaryota</taxon>
        <taxon>Fungi</taxon>
        <taxon>Dikarya</taxon>
        <taxon>Basidiomycota</taxon>
        <taxon>Agaricomycotina</taxon>
        <taxon>Agaricomycetes</taxon>
        <taxon>Agaricomycetidae</taxon>
        <taxon>Boletales</taxon>
        <taxon>Sclerodermatineae</taxon>
        <taxon>Pisolithaceae</taxon>
        <taxon>Pisolithus</taxon>
    </lineage>
</organism>
<dbReference type="HOGENOM" id="CLU_2961724_0_0_1"/>
<accession>A0A0C9XSI4</accession>
<reference evidence="1 2" key="1">
    <citation type="submission" date="2014-04" db="EMBL/GenBank/DDBJ databases">
        <authorList>
            <consortium name="DOE Joint Genome Institute"/>
            <person name="Kuo A."/>
            <person name="Kohler A."/>
            <person name="Costa M.D."/>
            <person name="Nagy L.G."/>
            <person name="Floudas D."/>
            <person name="Copeland A."/>
            <person name="Barry K.W."/>
            <person name="Cichocki N."/>
            <person name="Veneault-Fourrey C."/>
            <person name="LaButti K."/>
            <person name="Lindquist E.A."/>
            <person name="Lipzen A."/>
            <person name="Lundell T."/>
            <person name="Morin E."/>
            <person name="Murat C."/>
            <person name="Sun H."/>
            <person name="Tunlid A."/>
            <person name="Henrissat B."/>
            <person name="Grigoriev I.V."/>
            <person name="Hibbett D.S."/>
            <person name="Martin F."/>
            <person name="Nordberg H.P."/>
            <person name="Cantor M.N."/>
            <person name="Hua S.X."/>
        </authorList>
    </citation>
    <scope>NUCLEOTIDE SEQUENCE [LARGE SCALE GENOMIC DNA]</scope>
    <source>
        <strain evidence="1 2">441</strain>
    </source>
</reference>
<evidence type="ECO:0000313" key="2">
    <source>
        <dbReference type="Proteomes" id="UP000054018"/>
    </source>
</evidence>
<keyword evidence="2" id="KW-1185">Reference proteome</keyword>
<reference evidence="2" key="2">
    <citation type="submission" date="2015-01" db="EMBL/GenBank/DDBJ databases">
        <title>Evolutionary Origins and Diversification of the Mycorrhizal Mutualists.</title>
        <authorList>
            <consortium name="DOE Joint Genome Institute"/>
            <consortium name="Mycorrhizal Genomics Consortium"/>
            <person name="Kohler A."/>
            <person name="Kuo A."/>
            <person name="Nagy L.G."/>
            <person name="Floudas D."/>
            <person name="Copeland A."/>
            <person name="Barry K.W."/>
            <person name="Cichocki N."/>
            <person name="Veneault-Fourrey C."/>
            <person name="LaButti K."/>
            <person name="Lindquist E.A."/>
            <person name="Lipzen A."/>
            <person name="Lundell T."/>
            <person name="Morin E."/>
            <person name="Murat C."/>
            <person name="Riley R."/>
            <person name="Ohm R."/>
            <person name="Sun H."/>
            <person name="Tunlid A."/>
            <person name="Henrissat B."/>
            <person name="Grigoriev I.V."/>
            <person name="Hibbett D.S."/>
            <person name="Martin F."/>
        </authorList>
    </citation>
    <scope>NUCLEOTIDE SEQUENCE [LARGE SCALE GENOMIC DNA]</scope>
    <source>
        <strain evidence="2">441</strain>
    </source>
</reference>
<proteinExistence type="predicted"/>